<dbReference type="STRING" id="694430.Natoc_0376"/>
<dbReference type="RefSeq" id="WP_015319697.1">
    <property type="nucleotide sequence ID" value="NC_019974.1"/>
</dbReference>
<keyword evidence="1" id="KW-1133">Transmembrane helix</keyword>
<evidence type="ECO:0000313" key="2">
    <source>
        <dbReference type="EMBL" id="AGB36241.1"/>
    </source>
</evidence>
<feature type="transmembrane region" description="Helical" evidence="1">
    <location>
        <begin position="7"/>
        <end position="28"/>
    </location>
</feature>
<feature type="transmembrane region" description="Helical" evidence="1">
    <location>
        <begin position="89"/>
        <end position="107"/>
    </location>
</feature>
<proteinExistence type="predicted"/>
<evidence type="ECO:0000256" key="1">
    <source>
        <dbReference type="SAM" id="Phobius"/>
    </source>
</evidence>
<sequence length="116" mass="11409">MDETVDVQAVAIGVGTVLAVAALAYGAFVGDTVLGVATTTLAIGAFALTFGVLAALHGAYGRRDFAAAYGVAGLGLALVAVASSGLQVLVGYLLLAAGGAYVAVVTVRARDRSLPQ</sequence>
<dbReference type="AlphaFoldDB" id="L0JU11"/>
<protein>
    <submittedName>
        <fullName evidence="2">Uncharacterized protein</fullName>
    </submittedName>
</protein>
<dbReference type="KEGG" id="nou:Natoc_0376"/>
<feature type="transmembrane region" description="Helical" evidence="1">
    <location>
        <begin position="34"/>
        <end position="56"/>
    </location>
</feature>
<keyword evidence="3" id="KW-1185">Reference proteome</keyword>
<dbReference type="EMBL" id="CP003929">
    <property type="protein sequence ID" value="AGB36241.1"/>
    <property type="molecule type" value="Genomic_DNA"/>
</dbReference>
<dbReference type="HOGENOM" id="CLU_165239_0_0_2"/>
<evidence type="ECO:0000313" key="3">
    <source>
        <dbReference type="Proteomes" id="UP000010878"/>
    </source>
</evidence>
<dbReference type="eggNOG" id="arCOG11471">
    <property type="taxonomic scope" value="Archaea"/>
</dbReference>
<dbReference type="Proteomes" id="UP000010878">
    <property type="component" value="Chromosome"/>
</dbReference>
<keyword evidence="1" id="KW-0472">Membrane</keyword>
<organism evidence="2 3">
    <name type="scientific">Natronococcus occultus SP4</name>
    <dbReference type="NCBI Taxonomy" id="694430"/>
    <lineage>
        <taxon>Archaea</taxon>
        <taxon>Methanobacteriati</taxon>
        <taxon>Methanobacteriota</taxon>
        <taxon>Stenosarchaea group</taxon>
        <taxon>Halobacteria</taxon>
        <taxon>Halobacteriales</taxon>
        <taxon>Natrialbaceae</taxon>
        <taxon>Natronococcus</taxon>
    </lineage>
</organism>
<keyword evidence="1" id="KW-0812">Transmembrane</keyword>
<accession>L0JU11</accession>
<reference evidence="2 3" key="1">
    <citation type="submission" date="2012-11" db="EMBL/GenBank/DDBJ databases">
        <title>FINISHED of Natronococcus occultus SP4, DSM 3396.</title>
        <authorList>
            <consortium name="DOE Joint Genome Institute"/>
            <person name="Eisen J."/>
            <person name="Huntemann M."/>
            <person name="Wei C.-L."/>
            <person name="Han J."/>
            <person name="Detter J.C."/>
            <person name="Han C."/>
            <person name="Tapia R."/>
            <person name="Chen A."/>
            <person name="Kyrpides N."/>
            <person name="Mavromatis K."/>
            <person name="Markowitz V."/>
            <person name="Szeto E."/>
            <person name="Ivanova N."/>
            <person name="Mikhailova N."/>
            <person name="Ovchinnikova G."/>
            <person name="Pagani I."/>
            <person name="Pati A."/>
            <person name="Goodwin L."/>
            <person name="Nordberg H.P."/>
            <person name="Cantor M.N."/>
            <person name="Hua S.X."/>
            <person name="Woyke T."/>
            <person name="Eisen J."/>
            <person name="Klenk H.-P."/>
            <person name="Klenk H.-P."/>
        </authorList>
    </citation>
    <scope>NUCLEOTIDE SEQUENCE [LARGE SCALE GENOMIC DNA]</scope>
    <source>
        <strain evidence="2 3">SP4</strain>
    </source>
</reference>
<feature type="transmembrane region" description="Helical" evidence="1">
    <location>
        <begin position="65"/>
        <end position="83"/>
    </location>
</feature>
<name>L0JU11_9EURY</name>
<gene>
    <name evidence="2" type="ORF">Natoc_0376</name>
</gene>
<dbReference type="OrthoDB" id="205602at2157"/>
<dbReference type="GeneID" id="14405404"/>